<protein>
    <submittedName>
        <fullName evidence="1">Uncharacterized protein</fullName>
    </submittedName>
</protein>
<dbReference type="Proteomes" id="UP000287144">
    <property type="component" value="Unassembled WGS sequence"/>
</dbReference>
<organism evidence="1 2">
    <name type="scientific">Fusarium oligoseptatum</name>
    <dbReference type="NCBI Taxonomy" id="2604345"/>
    <lineage>
        <taxon>Eukaryota</taxon>
        <taxon>Fungi</taxon>
        <taxon>Dikarya</taxon>
        <taxon>Ascomycota</taxon>
        <taxon>Pezizomycotina</taxon>
        <taxon>Sordariomycetes</taxon>
        <taxon>Hypocreomycetidae</taxon>
        <taxon>Hypocreales</taxon>
        <taxon>Nectriaceae</taxon>
        <taxon>Fusarium</taxon>
        <taxon>Fusarium solani species complex</taxon>
    </lineage>
</organism>
<dbReference type="STRING" id="1325735.A0A428UDY4"/>
<dbReference type="AlphaFoldDB" id="A0A428UDY4"/>
<sequence>MDEIDEPIYDVAVECERLFETQIERFNQASDGNGAALIAELSHQFFTWTNSLKVFDDGNLNLDHKLQGHSEIQDQVLRGLDLMRANLAFVHMRDTPSDGEEAGGSVSDQPPQLSIEKCRGCL</sequence>
<evidence type="ECO:0000313" key="1">
    <source>
        <dbReference type="EMBL" id="RSM12515.1"/>
    </source>
</evidence>
<proteinExistence type="predicted"/>
<gene>
    <name evidence="1" type="ORF">CEP52_002372</name>
</gene>
<accession>A0A428UDY4</accession>
<evidence type="ECO:0000313" key="2">
    <source>
        <dbReference type="Proteomes" id="UP000287144"/>
    </source>
</evidence>
<dbReference type="EMBL" id="NKCK01000013">
    <property type="protein sequence ID" value="RSM12515.1"/>
    <property type="molecule type" value="Genomic_DNA"/>
</dbReference>
<comment type="caution">
    <text evidence="1">The sequence shown here is derived from an EMBL/GenBank/DDBJ whole genome shotgun (WGS) entry which is preliminary data.</text>
</comment>
<name>A0A428UDY4_9HYPO</name>
<keyword evidence="2" id="KW-1185">Reference proteome</keyword>
<reference evidence="1 2" key="1">
    <citation type="submission" date="2017-06" db="EMBL/GenBank/DDBJ databases">
        <title>Comparative genomic analysis of Ambrosia Fusariam Clade fungi.</title>
        <authorList>
            <person name="Stajich J.E."/>
            <person name="Carrillo J."/>
            <person name="Kijimoto T."/>
            <person name="Eskalen A."/>
            <person name="O'Donnell K."/>
            <person name="Kasson M."/>
        </authorList>
    </citation>
    <scope>NUCLEOTIDE SEQUENCE [LARGE SCALE GENOMIC DNA]</scope>
    <source>
        <strain evidence="1 2">NRRL62579</strain>
    </source>
</reference>